<evidence type="ECO:0008006" key="2">
    <source>
        <dbReference type="Google" id="ProtNLM"/>
    </source>
</evidence>
<sequence length="479" mass="54361">MANRKDVYLPKTANGLVFQRWPKTPDELWWWVFAVLGVRIPRVQICPDHKAPFDAFCDAFFATSPVSIWKASRGFGGKSYLLALLSTTEAIVLGAESSVLGGSASQSLNVHHHSQSFWSSPYAPRQLLAGDPSAYQTQLVNGANIRALTASSRSVRGPHPQRLRLDEIDEMELEILEAAQGQPMSKRGIKAQTVMSSTHQYPDKTMSAMLTRAKDKGWPVFEWCWRESMGTPAEPGWLTLEDVDRKRAEVPERFWLVEYDLQAPSFDGRAFESEAVDEMFIGNLMTDENGEEIIFEQPDPTCSTYITGVDWAKEKDWTIIWTFDTRSRPWKTVAWERVNKQRWPQMVDRVSHRVLQYPGVLVHDATGLGNVIKDLLELPRRHAKVIDVVMAGRSREVLFNEYISAVEENEMTCPKIDFPYHEHLYCVRNDLFKVGGHPPDSVVAAALAWSARNEQRSKMIPAPSGLVREKSPWLIPTSF</sequence>
<dbReference type="Gene3D" id="3.40.50.300">
    <property type="entry name" value="P-loop containing nucleotide triphosphate hydrolases"/>
    <property type="match status" value="1"/>
</dbReference>
<dbReference type="InterPro" id="IPR027417">
    <property type="entry name" value="P-loop_NTPase"/>
</dbReference>
<protein>
    <recommendedName>
        <fullName evidence="2">Terminase</fullName>
    </recommendedName>
</protein>
<gene>
    <name evidence="1" type="ORF">UFOVP238_6</name>
</gene>
<dbReference type="Gene3D" id="3.30.420.240">
    <property type="match status" value="1"/>
</dbReference>
<dbReference type="EMBL" id="LR798283">
    <property type="protein sequence ID" value="CAB5220246.1"/>
    <property type="molecule type" value="Genomic_DNA"/>
</dbReference>
<reference evidence="1" key="1">
    <citation type="submission" date="2020-05" db="EMBL/GenBank/DDBJ databases">
        <authorList>
            <person name="Chiriac C."/>
            <person name="Salcher M."/>
            <person name="Ghai R."/>
            <person name="Kavagutti S V."/>
        </authorList>
    </citation>
    <scope>NUCLEOTIDE SEQUENCE</scope>
</reference>
<accession>A0A6J7WQQ7</accession>
<organism evidence="1">
    <name type="scientific">uncultured Caudovirales phage</name>
    <dbReference type="NCBI Taxonomy" id="2100421"/>
    <lineage>
        <taxon>Viruses</taxon>
        <taxon>Duplodnaviria</taxon>
        <taxon>Heunggongvirae</taxon>
        <taxon>Uroviricota</taxon>
        <taxon>Caudoviricetes</taxon>
        <taxon>Peduoviridae</taxon>
        <taxon>Maltschvirus</taxon>
        <taxon>Maltschvirus maltsch</taxon>
    </lineage>
</organism>
<evidence type="ECO:0000313" key="1">
    <source>
        <dbReference type="EMBL" id="CAB5220246.1"/>
    </source>
</evidence>
<name>A0A6J7WQQ7_9CAUD</name>
<proteinExistence type="predicted"/>